<reference evidence="3 4" key="1">
    <citation type="submission" date="2021-04" db="EMBL/GenBank/DDBJ databases">
        <authorList>
            <person name="Pira H."/>
            <person name="Risdian C."/>
            <person name="Wink J."/>
        </authorList>
    </citation>
    <scope>NUCLEOTIDE SEQUENCE [LARGE SCALE GENOMIC DNA]</scope>
    <source>
        <strain evidence="3 4">WH53</strain>
    </source>
</reference>
<proteinExistence type="predicted"/>
<feature type="domain" description="CAAX prenyl protease 2/Lysostaphin resistance protein A-like" evidence="2">
    <location>
        <begin position="126"/>
        <end position="152"/>
    </location>
</feature>
<keyword evidence="4" id="KW-1185">Reference proteome</keyword>
<keyword evidence="1" id="KW-1133">Transmembrane helix</keyword>
<sequence>MFPNKYQAIAVTLLFMATPLVVSQVLAHFGVRWRAGNSTVYIIISLISTYLILQFVLPKMGLRFAEIFHANFNKWSVIVSLSILPIAFAMLGLQVLLSNISIVVLYLFPGADIYSESFDTLFSSGISGLLVICIVAPVVEEIIFRGVILSTLA</sequence>
<dbReference type="Pfam" id="PF02517">
    <property type="entry name" value="Rce1-like"/>
    <property type="match status" value="1"/>
</dbReference>
<feature type="transmembrane region" description="Helical" evidence="1">
    <location>
        <begin position="120"/>
        <end position="139"/>
    </location>
</feature>
<evidence type="ECO:0000313" key="3">
    <source>
        <dbReference type="EMBL" id="MBU2714341.1"/>
    </source>
</evidence>
<keyword evidence="1" id="KW-0472">Membrane</keyword>
<organism evidence="3 4">
    <name type="scientific">Zooshikella harenae</name>
    <dbReference type="NCBI Taxonomy" id="2827238"/>
    <lineage>
        <taxon>Bacteria</taxon>
        <taxon>Pseudomonadati</taxon>
        <taxon>Pseudomonadota</taxon>
        <taxon>Gammaproteobacteria</taxon>
        <taxon>Oceanospirillales</taxon>
        <taxon>Zooshikellaceae</taxon>
        <taxon>Zooshikella</taxon>
    </lineage>
</organism>
<comment type="caution">
    <text evidence="3">The sequence shown here is derived from an EMBL/GenBank/DDBJ whole genome shotgun (WGS) entry which is preliminary data.</text>
</comment>
<dbReference type="EMBL" id="JAGSOY010000228">
    <property type="protein sequence ID" value="MBU2714341.1"/>
    <property type="molecule type" value="Genomic_DNA"/>
</dbReference>
<evidence type="ECO:0000259" key="2">
    <source>
        <dbReference type="Pfam" id="PF02517"/>
    </source>
</evidence>
<name>A0ABS5ZJT8_9GAMM</name>
<feature type="transmembrane region" description="Helical" evidence="1">
    <location>
        <begin position="78"/>
        <end position="108"/>
    </location>
</feature>
<feature type="non-terminal residue" evidence="3">
    <location>
        <position position="153"/>
    </location>
</feature>
<keyword evidence="1" id="KW-0812">Transmembrane</keyword>
<dbReference type="InterPro" id="IPR003675">
    <property type="entry name" value="Rce1/LyrA-like_dom"/>
</dbReference>
<evidence type="ECO:0000313" key="4">
    <source>
        <dbReference type="Proteomes" id="UP000690515"/>
    </source>
</evidence>
<evidence type="ECO:0000256" key="1">
    <source>
        <dbReference type="SAM" id="Phobius"/>
    </source>
</evidence>
<dbReference type="Proteomes" id="UP000690515">
    <property type="component" value="Unassembled WGS sequence"/>
</dbReference>
<gene>
    <name evidence="3" type="ORF">KCG35_25155</name>
</gene>
<feature type="transmembrane region" description="Helical" evidence="1">
    <location>
        <begin position="39"/>
        <end position="57"/>
    </location>
</feature>
<protein>
    <recommendedName>
        <fullName evidence="2">CAAX prenyl protease 2/Lysostaphin resistance protein A-like domain-containing protein</fullName>
    </recommendedName>
</protein>
<dbReference type="RefSeq" id="WP_215822598.1">
    <property type="nucleotide sequence ID" value="NZ_JAGSOY010000228.1"/>
</dbReference>
<accession>A0ABS5ZJT8</accession>